<keyword evidence="4" id="KW-1185">Reference proteome</keyword>
<comment type="caution">
    <text evidence="3">The sequence shown here is derived from an EMBL/GenBank/DDBJ whole genome shotgun (WGS) entry which is preliminary data.</text>
</comment>
<dbReference type="InterPro" id="IPR036779">
    <property type="entry name" value="LysM_dom_sf"/>
</dbReference>
<feature type="signal peptide" evidence="1">
    <location>
        <begin position="1"/>
        <end position="23"/>
    </location>
</feature>
<dbReference type="EMBL" id="AWWH01000106">
    <property type="protein sequence ID" value="ETA74269.1"/>
    <property type="molecule type" value="Genomic_DNA"/>
</dbReference>
<protein>
    <submittedName>
        <fullName evidence="3">Aggregation promoting factor</fullName>
    </submittedName>
</protein>
<accession>V7HVK5</accession>
<dbReference type="InterPro" id="IPR018392">
    <property type="entry name" value="LysM"/>
</dbReference>
<dbReference type="Proteomes" id="UP000018559">
    <property type="component" value="Unassembled WGS sequence"/>
</dbReference>
<evidence type="ECO:0000256" key="1">
    <source>
        <dbReference type="SAM" id="SignalP"/>
    </source>
</evidence>
<dbReference type="PATRIC" id="fig|1392007.3.peg.915"/>
<evidence type="ECO:0000313" key="4">
    <source>
        <dbReference type="Proteomes" id="UP000018559"/>
    </source>
</evidence>
<dbReference type="Gene3D" id="3.10.350.10">
    <property type="entry name" value="LysM domain"/>
    <property type="match status" value="1"/>
</dbReference>
<proteinExistence type="predicted"/>
<dbReference type="SMART" id="SM00257">
    <property type="entry name" value="LysM"/>
    <property type="match status" value="1"/>
</dbReference>
<feature type="domain" description="LysM" evidence="2">
    <location>
        <begin position="27"/>
        <end position="71"/>
    </location>
</feature>
<gene>
    <name evidence="3" type="ORF">LEQ_0513c</name>
</gene>
<dbReference type="SUPFAM" id="SSF54106">
    <property type="entry name" value="LysM domain"/>
    <property type="match status" value="1"/>
</dbReference>
<dbReference type="Pfam" id="PF01476">
    <property type="entry name" value="LysM"/>
    <property type="match status" value="1"/>
</dbReference>
<name>V7HVK5_9LACO</name>
<dbReference type="RefSeq" id="WP_023859529.1">
    <property type="nucleotide sequence ID" value="NZ_AWWH01000106.1"/>
</dbReference>
<evidence type="ECO:0000259" key="2">
    <source>
        <dbReference type="PROSITE" id="PS51782"/>
    </source>
</evidence>
<dbReference type="PROSITE" id="PS51782">
    <property type="entry name" value="LYSM"/>
    <property type="match status" value="1"/>
</dbReference>
<feature type="chain" id="PRO_5039372563" evidence="1">
    <location>
        <begin position="24"/>
        <end position="193"/>
    </location>
</feature>
<evidence type="ECO:0000313" key="3">
    <source>
        <dbReference type="EMBL" id="ETA74269.1"/>
    </source>
</evidence>
<sequence length="193" mass="20418">MNLKKVIASSVALSGTIAATGIAANADTIVVQNGDTLSKLAHEHNTTVDEIVNVNKLSNRDLIFVGDKLEINDTDGKTTTAAQTATTTTNNQQTATALAQQAAPVQQQATQPAVTSSVAGGDAAAKEWIAQRESGGSYSAANGQYIGRYQLSASYLNGDYSPANQERVADQYVASRYGSWSNAQAFWQSHGWY</sequence>
<dbReference type="CDD" id="cd00118">
    <property type="entry name" value="LysM"/>
    <property type="match status" value="1"/>
</dbReference>
<organism evidence="3 4">
    <name type="scientific">Ligilactobacillus equi DPC 6820</name>
    <dbReference type="NCBI Taxonomy" id="1392007"/>
    <lineage>
        <taxon>Bacteria</taxon>
        <taxon>Bacillati</taxon>
        <taxon>Bacillota</taxon>
        <taxon>Bacilli</taxon>
        <taxon>Lactobacillales</taxon>
        <taxon>Lactobacillaceae</taxon>
        <taxon>Ligilactobacillus</taxon>
    </lineage>
</organism>
<reference evidence="3 4" key="1">
    <citation type="journal article" date="2014" name="Genome Announc.">
        <title>The Genome of the Predominant Equine Lactobacillus Species, Lactobacillus equi, Is Reflective of Its Lifestyle Adaptations to an Herbivorous Host.</title>
        <authorList>
            <person name="O'Donnell M.M."/>
            <person name="Harris H.M."/>
            <person name="O'Toole P.W."/>
            <person name="Ross R.P."/>
        </authorList>
    </citation>
    <scope>NUCLEOTIDE SEQUENCE [LARGE SCALE GENOMIC DNA]</scope>
    <source>
        <strain evidence="3 4">DPC 6820</strain>
    </source>
</reference>
<keyword evidence="1" id="KW-0732">Signal</keyword>
<dbReference type="AlphaFoldDB" id="V7HVK5"/>